<dbReference type="GO" id="GO:0005524">
    <property type="term" value="F:ATP binding"/>
    <property type="evidence" value="ECO:0007669"/>
    <property type="project" value="UniProtKB-UniRule"/>
</dbReference>
<evidence type="ECO:0000313" key="3">
    <source>
        <dbReference type="EMBL" id="PEN14219.1"/>
    </source>
</evidence>
<dbReference type="GO" id="GO:0046872">
    <property type="term" value="F:metal ion binding"/>
    <property type="evidence" value="ECO:0007669"/>
    <property type="project" value="InterPro"/>
</dbReference>
<feature type="domain" description="ATP-grasp" evidence="2">
    <location>
        <begin position="99"/>
        <end position="300"/>
    </location>
</feature>
<protein>
    <submittedName>
        <fullName evidence="3">Alpha-L-glutamate ligase</fullName>
    </submittedName>
</protein>
<dbReference type="InterPro" id="IPR013651">
    <property type="entry name" value="ATP-grasp_RimK-type"/>
</dbReference>
<keyword evidence="1" id="KW-0067">ATP-binding</keyword>
<dbReference type="PANTHER" id="PTHR21621">
    <property type="entry name" value="RIBOSOMAL PROTEIN S6 MODIFICATION PROTEIN"/>
    <property type="match status" value="1"/>
</dbReference>
<comment type="caution">
    <text evidence="3">The sequence shown here is derived from an EMBL/GenBank/DDBJ whole genome shotgun (WGS) entry which is preliminary data.</text>
</comment>
<evidence type="ECO:0000259" key="2">
    <source>
        <dbReference type="PROSITE" id="PS50975"/>
    </source>
</evidence>
<name>A0A2A8CZR9_9BACT</name>
<gene>
    <name evidence="3" type="ORF">CRI94_04045</name>
</gene>
<dbReference type="RefSeq" id="WP_098074398.1">
    <property type="nucleotide sequence ID" value="NZ_PDEQ01000002.1"/>
</dbReference>
<dbReference type="PANTHER" id="PTHR21621:SF0">
    <property type="entry name" value="BETA-CITRYLGLUTAMATE SYNTHASE B-RELATED"/>
    <property type="match status" value="1"/>
</dbReference>
<dbReference type="GO" id="GO:0009432">
    <property type="term" value="P:SOS response"/>
    <property type="evidence" value="ECO:0007669"/>
    <property type="project" value="TreeGrafter"/>
</dbReference>
<dbReference type="Proteomes" id="UP000220102">
    <property type="component" value="Unassembled WGS sequence"/>
</dbReference>
<dbReference type="Pfam" id="PF08443">
    <property type="entry name" value="RimK"/>
    <property type="match status" value="1"/>
</dbReference>
<dbReference type="PROSITE" id="PS50975">
    <property type="entry name" value="ATP_GRASP"/>
    <property type="match status" value="1"/>
</dbReference>
<reference evidence="3 4" key="1">
    <citation type="submission" date="2017-10" db="EMBL/GenBank/DDBJ databases">
        <title>Draft genome of Longibacter Salinarum.</title>
        <authorList>
            <person name="Goh K.M."/>
            <person name="Shamsir M.S."/>
            <person name="Lim S.W."/>
        </authorList>
    </citation>
    <scope>NUCLEOTIDE SEQUENCE [LARGE SCALE GENOMIC DNA]</scope>
    <source>
        <strain evidence="3 4">KCTC 52045</strain>
    </source>
</reference>
<organism evidence="3 4">
    <name type="scientific">Longibacter salinarum</name>
    <dbReference type="NCBI Taxonomy" id="1850348"/>
    <lineage>
        <taxon>Bacteria</taxon>
        <taxon>Pseudomonadati</taxon>
        <taxon>Rhodothermota</taxon>
        <taxon>Rhodothermia</taxon>
        <taxon>Rhodothermales</taxon>
        <taxon>Salisaetaceae</taxon>
        <taxon>Longibacter</taxon>
    </lineage>
</organism>
<dbReference type="OrthoDB" id="4789744at2"/>
<dbReference type="Gene3D" id="3.30.470.20">
    <property type="entry name" value="ATP-grasp fold, B domain"/>
    <property type="match status" value="1"/>
</dbReference>
<keyword evidence="3" id="KW-0436">Ligase</keyword>
<dbReference type="EMBL" id="PDEQ01000002">
    <property type="protein sequence ID" value="PEN14219.1"/>
    <property type="molecule type" value="Genomic_DNA"/>
</dbReference>
<dbReference type="SUPFAM" id="SSF56059">
    <property type="entry name" value="Glutathione synthetase ATP-binding domain-like"/>
    <property type="match status" value="1"/>
</dbReference>
<dbReference type="AlphaFoldDB" id="A0A2A8CZR9"/>
<keyword evidence="1" id="KW-0547">Nucleotide-binding</keyword>
<dbReference type="GO" id="GO:0005737">
    <property type="term" value="C:cytoplasm"/>
    <property type="evidence" value="ECO:0007669"/>
    <property type="project" value="TreeGrafter"/>
</dbReference>
<keyword evidence="4" id="KW-1185">Reference proteome</keyword>
<accession>A0A2A8CZR9</accession>
<sequence length="307" mass="33927">MTVTIIHENDDWLPPLRDALDRAGVPFDEWFLHEGHFDVLSAPPEGVFFNRMSASSHTRGHAASVDHTRQVLAWLQRHGRRVVNGLPAFELEMSKVRQYQALAAAGVRVPETRAVAGDTEVLIDAAKEVPAPFVTKHNRGGKGLGVQLFKTHEAFATHVRSDDFVPSPDHITLLQQYIEAADPQITRCEFVGGTLVYAVTADTREGFELCPAEACRTGDSCTIDGDDSLFELRTELPARLIAQYERFLAAEHVDVAGIEFIEDTEGRCWTYDVNGTTNYNPEIETAAEQSAWDAVAQLLGQELQVAA</sequence>
<dbReference type="InterPro" id="IPR011761">
    <property type="entry name" value="ATP-grasp"/>
</dbReference>
<evidence type="ECO:0000313" key="4">
    <source>
        <dbReference type="Proteomes" id="UP000220102"/>
    </source>
</evidence>
<dbReference type="GO" id="GO:0018169">
    <property type="term" value="F:ribosomal S6-glutamic acid ligase activity"/>
    <property type="evidence" value="ECO:0007669"/>
    <property type="project" value="TreeGrafter"/>
</dbReference>
<evidence type="ECO:0000256" key="1">
    <source>
        <dbReference type="PROSITE-ProRule" id="PRU00409"/>
    </source>
</evidence>
<proteinExistence type="predicted"/>